<sequence length="112" mass="13071">MHVIWTSFSTLVYEDLSAAQQLLIIAEKYLIDHIDITEKITLMFNKGWYDIEAGHIEKGEQRVRTAINIYTSLGYKKKASDLTRQLVHHIKRQEEKKQGYKSADSRVISIYV</sequence>
<accession>A0A9Q3SV27</accession>
<proteinExistence type="predicted"/>
<dbReference type="RefSeq" id="WP_010386828.1">
    <property type="nucleotide sequence ID" value="NZ_BPKT01000010.1"/>
</dbReference>
<evidence type="ECO:0000259" key="1">
    <source>
        <dbReference type="Pfam" id="PF21259"/>
    </source>
</evidence>
<gene>
    <name evidence="2" type="ORF">KIJ12_03795</name>
</gene>
<name>A0A9Q3SV27_9LACO</name>
<dbReference type="EMBL" id="JAHBFI010000008">
    <property type="protein sequence ID" value="MBZ5962285.1"/>
    <property type="molecule type" value="Genomic_DNA"/>
</dbReference>
<dbReference type="Pfam" id="PF21259">
    <property type="entry name" value="Rgg_C"/>
    <property type="match status" value="1"/>
</dbReference>
<protein>
    <recommendedName>
        <fullName evidence="1">HTH-type transcriptional regulator Rgg C-terminal domain-containing protein</fullName>
    </recommendedName>
</protein>
<dbReference type="GeneID" id="34300545"/>
<reference evidence="2" key="1">
    <citation type="submission" date="2021-05" db="EMBL/GenBank/DDBJ databases">
        <title>Pangenome of Leuconostoc gelidum warrants species status for Leuconostoc gelidum subsp. gasicomitatum.</title>
        <authorList>
            <person name="Johansson P."/>
            <person name="Sade E."/>
            <person name="Hultman J."/>
            <person name="Auvinen P."/>
            <person name="Bjorkroth J."/>
        </authorList>
    </citation>
    <scope>NUCLEOTIDE SEQUENCE</scope>
    <source>
        <strain evidence="2">A.21.4</strain>
    </source>
</reference>
<dbReference type="AlphaFoldDB" id="A0A9Q3SV27"/>
<dbReference type="InterPro" id="IPR010057">
    <property type="entry name" value="Transcription_activator_Rgg_C"/>
</dbReference>
<organism evidence="2 3">
    <name type="scientific">Leuconostoc gasicomitatum</name>
    <dbReference type="NCBI Taxonomy" id="115778"/>
    <lineage>
        <taxon>Bacteria</taxon>
        <taxon>Bacillati</taxon>
        <taxon>Bacillota</taxon>
        <taxon>Bacilli</taxon>
        <taxon>Lactobacillales</taxon>
        <taxon>Lactobacillaceae</taxon>
        <taxon>Leuconostoc</taxon>
        <taxon>Leuconostoc gelidum group</taxon>
    </lineage>
</organism>
<comment type="caution">
    <text evidence="2">The sequence shown here is derived from an EMBL/GenBank/DDBJ whole genome shotgun (WGS) entry which is preliminary data.</text>
</comment>
<evidence type="ECO:0000313" key="3">
    <source>
        <dbReference type="Proteomes" id="UP000752647"/>
    </source>
</evidence>
<feature type="domain" description="HTH-type transcriptional regulator Rgg C-terminal" evidence="1">
    <location>
        <begin position="12"/>
        <end position="81"/>
    </location>
</feature>
<evidence type="ECO:0000313" key="2">
    <source>
        <dbReference type="EMBL" id="MBZ5962285.1"/>
    </source>
</evidence>
<dbReference type="Proteomes" id="UP000752647">
    <property type="component" value="Unassembled WGS sequence"/>
</dbReference>